<dbReference type="PANTHER" id="PTHR43876:SF10">
    <property type="entry name" value="3-DEMETHOXYUBIQUINOL 3-HYDROXYLASE"/>
    <property type="match status" value="1"/>
</dbReference>
<dbReference type="RefSeq" id="WP_250223508.1">
    <property type="nucleotide sequence ID" value="NZ_CP097762.1"/>
</dbReference>
<organism evidence="9 10">
    <name type="scientific">Candidatus Blochmannia ocreatus</name>
    <name type="common">nom. nud.</name>
    <dbReference type="NCBI Taxonomy" id="251538"/>
    <lineage>
        <taxon>Bacteria</taxon>
        <taxon>Pseudomonadati</taxon>
        <taxon>Pseudomonadota</taxon>
        <taxon>Gammaproteobacteria</taxon>
        <taxon>Enterobacterales</taxon>
        <taxon>Enterobacteriaceae</taxon>
        <taxon>ant endosymbionts</taxon>
        <taxon>Candidatus Blochmanniella</taxon>
    </lineage>
</organism>
<dbReference type="InterPro" id="IPR010971">
    <property type="entry name" value="UbiH/COQ6"/>
</dbReference>
<evidence type="ECO:0000313" key="10">
    <source>
        <dbReference type="Proteomes" id="UP001056834"/>
    </source>
</evidence>
<evidence type="ECO:0000259" key="8">
    <source>
        <dbReference type="Pfam" id="PF01494"/>
    </source>
</evidence>
<dbReference type="Gene3D" id="3.50.50.60">
    <property type="entry name" value="FAD/NAD(P)-binding domain"/>
    <property type="match status" value="2"/>
</dbReference>
<evidence type="ECO:0000256" key="1">
    <source>
        <dbReference type="ARBA" id="ARBA00001974"/>
    </source>
</evidence>
<name>A0ABY4SZK3_9ENTR</name>
<dbReference type="InterPro" id="IPR002938">
    <property type="entry name" value="FAD-bd"/>
</dbReference>
<comment type="similarity">
    <text evidence="3">Belongs to the UbiH/COQ6 family.</text>
</comment>
<dbReference type="InterPro" id="IPR036188">
    <property type="entry name" value="FAD/NAD-bd_sf"/>
</dbReference>
<dbReference type="PROSITE" id="PS01304">
    <property type="entry name" value="UBIH"/>
    <property type="match status" value="1"/>
</dbReference>
<dbReference type="NCBIfam" id="TIGR01988">
    <property type="entry name" value="Ubi-OHases"/>
    <property type="match status" value="1"/>
</dbReference>
<feature type="domain" description="FAD-binding" evidence="8">
    <location>
        <begin position="6"/>
        <end position="319"/>
    </location>
</feature>
<keyword evidence="4" id="KW-0285">Flavoprotein</keyword>
<dbReference type="InterPro" id="IPR018168">
    <property type="entry name" value="Ubi_Hdrlase_CS"/>
</dbReference>
<evidence type="ECO:0000256" key="2">
    <source>
        <dbReference type="ARBA" id="ARBA00004749"/>
    </source>
</evidence>
<comment type="pathway">
    <text evidence="2">Cofactor biosynthesis; ubiquinone biosynthesis.</text>
</comment>
<reference evidence="9" key="1">
    <citation type="submission" date="2022-05" db="EMBL/GenBank/DDBJ databases">
        <title>Impact of host demography and evolutionary history on endosymbiont molecular evolution: a test in carpenter ants (Genus Camponotus) and their Blochmannia endosymbionts.</title>
        <authorList>
            <person name="Manthey J.D."/>
            <person name="Giron J.C."/>
            <person name="Hruska J.P."/>
        </authorList>
    </citation>
    <scope>NUCLEOTIDE SEQUENCE</scope>
    <source>
        <strain evidence="9">C-006</strain>
    </source>
</reference>
<evidence type="ECO:0000256" key="4">
    <source>
        <dbReference type="ARBA" id="ARBA00022630"/>
    </source>
</evidence>
<dbReference type="Proteomes" id="UP001056834">
    <property type="component" value="Chromosome"/>
</dbReference>
<keyword evidence="10" id="KW-1185">Reference proteome</keyword>
<gene>
    <name evidence="9" type="ORF">M9405_01490</name>
</gene>
<comment type="cofactor">
    <cofactor evidence="1">
        <name>FAD</name>
        <dbReference type="ChEBI" id="CHEBI:57692"/>
    </cofactor>
</comment>
<dbReference type="SUPFAM" id="SSF51905">
    <property type="entry name" value="FAD/NAD(P)-binding domain"/>
    <property type="match status" value="1"/>
</dbReference>
<keyword evidence="6" id="KW-0560">Oxidoreductase</keyword>
<dbReference type="InterPro" id="IPR051205">
    <property type="entry name" value="UbiH/COQ6_monooxygenase"/>
</dbReference>
<protein>
    <submittedName>
        <fullName evidence="9">FAD-dependent oxidoreductase</fullName>
    </submittedName>
</protein>
<evidence type="ECO:0000256" key="3">
    <source>
        <dbReference type="ARBA" id="ARBA00005349"/>
    </source>
</evidence>
<dbReference type="EMBL" id="CP097762">
    <property type="protein sequence ID" value="URJ25377.1"/>
    <property type="molecule type" value="Genomic_DNA"/>
</dbReference>
<keyword evidence="7" id="KW-0503">Monooxygenase</keyword>
<proteinExistence type="inferred from homology"/>
<evidence type="ECO:0000256" key="6">
    <source>
        <dbReference type="ARBA" id="ARBA00023002"/>
    </source>
</evidence>
<dbReference type="Pfam" id="PF01494">
    <property type="entry name" value="FAD_binding_3"/>
    <property type="match status" value="1"/>
</dbReference>
<dbReference type="PANTHER" id="PTHR43876">
    <property type="entry name" value="UBIQUINONE BIOSYNTHESIS MONOOXYGENASE COQ6, MITOCHONDRIAL"/>
    <property type="match status" value="1"/>
</dbReference>
<evidence type="ECO:0000256" key="7">
    <source>
        <dbReference type="ARBA" id="ARBA00023033"/>
    </source>
</evidence>
<evidence type="ECO:0000313" key="9">
    <source>
        <dbReference type="EMBL" id="URJ25377.1"/>
    </source>
</evidence>
<evidence type="ECO:0000256" key="5">
    <source>
        <dbReference type="ARBA" id="ARBA00022827"/>
    </source>
</evidence>
<accession>A0ABY4SZK3</accession>
<dbReference type="PRINTS" id="PR00420">
    <property type="entry name" value="RNGMNOXGNASE"/>
</dbReference>
<sequence>MNKLFCDVLIFGAGIIGASLALQLSKSGIKVIIIERHHLAPIKKQPLTRIAAINYSSAKFLKTFNIWEKISSALYTSYNQLETWEWKSSKVTFQASYAGISTMGYIVENIRLQSALWENLISQTIKLFCPSTLVSISYNNNAWKSILDNRQIIISKILVGADGIHSQIRKQLGIGIMGWKYQQCCMLITIKTFFKKSETIWQIFSPYGPIGFLPLYNGWGSLMWYNTPEQIYSLQKLPRRILEKIIKYNFHEQLGNYVKIYNITVVPLISQRAYKYTTPLGGVLVGDSAHSLHPLAGQGINLGLRDVISLSKLLITNVRVFEEHSSIEEILHNYQNTRKYDTFLMQSSIDMLYLIFHNNYFPIKIARNIAFMIVERSKFLKKQILKYALGL</sequence>
<keyword evidence="5" id="KW-0274">FAD</keyword>